<protein>
    <recommendedName>
        <fullName evidence="3">Next to BRCA1 central domain-containing protein</fullName>
    </recommendedName>
</protein>
<dbReference type="OrthoDB" id="1808602at2"/>
<dbReference type="Proteomes" id="UP000190105">
    <property type="component" value="Unassembled WGS sequence"/>
</dbReference>
<dbReference type="InterPro" id="IPR013783">
    <property type="entry name" value="Ig-like_fold"/>
</dbReference>
<evidence type="ECO:0008006" key="3">
    <source>
        <dbReference type="Google" id="ProtNLM"/>
    </source>
</evidence>
<organism evidence="1 2">
    <name type="scientific">Caloramator quimbayensis</name>
    <dbReference type="NCBI Taxonomy" id="1147123"/>
    <lineage>
        <taxon>Bacteria</taxon>
        <taxon>Bacillati</taxon>
        <taxon>Bacillota</taxon>
        <taxon>Clostridia</taxon>
        <taxon>Eubacteriales</taxon>
        <taxon>Clostridiaceae</taxon>
        <taxon>Caloramator</taxon>
    </lineage>
</organism>
<sequence>MSKLSQYNALINSDINEIIMHPNEINKIKIKVRNTGTMTWIPQKEKSINISYHILDRNGKTILRDGERTGLPYAIRTGEEALIDMKLKSPDTEGSYKIEIDMVHEGVTWFEQKGSKTLIINLEVKK</sequence>
<dbReference type="STRING" id="1147123.SAMN05443428_101224"/>
<dbReference type="EMBL" id="FUYH01000001">
    <property type="protein sequence ID" value="SKA76595.1"/>
    <property type="molecule type" value="Genomic_DNA"/>
</dbReference>
<reference evidence="2" key="1">
    <citation type="submission" date="2017-02" db="EMBL/GenBank/DDBJ databases">
        <authorList>
            <person name="Varghese N."/>
            <person name="Submissions S."/>
        </authorList>
    </citation>
    <scope>NUCLEOTIDE SEQUENCE [LARGE SCALE GENOMIC DNA]</scope>
    <source>
        <strain evidence="2">USBA 833</strain>
    </source>
</reference>
<proteinExistence type="predicted"/>
<gene>
    <name evidence="1" type="ORF">SAMN05443428_101224</name>
</gene>
<evidence type="ECO:0000313" key="2">
    <source>
        <dbReference type="Proteomes" id="UP000190105"/>
    </source>
</evidence>
<evidence type="ECO:0000313" key="1">
    <source>
        <dbReference type="EMBL" id="SKA76595.1"/>
    </source>
</evidence>
<dbReference type="Gene3D" id="2.60.40.10">
    <property type="entry name" value="Immunoglobulins"/>
    <property type="match status" value="1"/>
</dbReference>
<accession>A0A1T4WI70</accession>
<dbReference type="AlphaFoldDB" id="A0A1T4WI70"/>
<keyword evidence="2" id="KW-1185">Reference proteome</keyword>
<name>A0A1T4WI70_9CLOT</name>